<dbReference type="EMBL" id="MN738790">
    <property type="protein sequence ID" value="QHT37137.1"/>
    <property type="molecule type" value="Genomic_DNA"/>
</dbReference>
<protein>
    <submittedName>
        <fullName evidence="1">Uncharacterized protein</fullName>
    </submittedName>
</protein>
<proteinExistence type="predicted"/>
<name>A0A6C0F5M9_9ZZZZ</name>
<sequence>MSTNEYVEVIKLLTQDSKNIFKKFINNQEKIIKIPKNSYYNKKQVDYCNKMKSKKILVTRSCKAPSNSPNPNTSCPTFCVLKDEFDKRLKELKKSINNNRCNLTNKYYNNNIRCIQMIIQQSLGLPSSWGNYTGILSFKVKKQYLYKPLQCEDSSGYNQVMVKPTQANNKYVNKLHEITLNLMTKEIKNINIHKIQQFLNYPFKGNGTTQPVSNHSLKGCDYNTKSLRGFREYVIPGGIEMKEPVVYDSFIKYPILARNTQKIFSQRHTI</sequence>
<reference evidence="1" key="1">
    <citation type="journal article" date="2020" name="Nature">
        <title>Giant virus diversity and host interactions through global metagenomics.</title>
        <authorList>
            <person name="Schulz F."/>
            <person name="Roux S."/>
            <person name="Paez-Espino D."/>
            <person name="Jungbluth S."/>
            <person name="Walsh D.A."/>
            <person name="Denef V.J."/>
            <person name="McMahon K.D."/>
            <person name="Konstantinidis K.T."/>
            <person name="Eloe-Fadrosh E.A."/>
            <person name="Kyrpides N.C."/>
            <person name="Woyke T."/>
        </authorList>
    </citation>
    <scope>NUCLEOTIDE SEQUENCE</scope>
    <source>
        <strain evidence="1">GVMAG-S-ERX555967-131</strain>
    </source>
</reference>
<accession>A0A6C0F5M9</accession>
<organism evidence="1">
    <name type="scientific">viral metagenome</name>
    <dbReference type="NCBI Taxonomy" id="1070528"/>
    <lineage>
        <taxon>unclassified sequences</taxon>
        <taxon>metagenomes</taxon>
        <taxon>organismal metagenomes</taxon>
    </lineage>
</organism>
<evidence type="ECO:0000313" key="1">
    <source>
        <dbReference type="EMBL" id="QHT37137.1"/>
    </source>
</evidence>
<dbReference type="AlphaFoldDB" id="A0A6C0F5M9"/>